<reference evidence="2 3" key="1">
    <citation type="submission" date="2016-11" db="EMBL/GenBank/DDBJ databases">
        <title>Paenibacillus species isolates.</title>
        <authorList>
            <person name="Beno S.M."/>
        </authorList>
    </citation>
    <scope>NUCLEOTIDE SEQUENCE [LARGE SCALE GENOMIC DNA]</scope>
    <source>
        <strain evidence="2 3">FSL H7-0443</strain>
    </source>
</reference>
<comment type="caution">
    <text evidence="2">The sequence shown here is derived from an EMBL/GenBank/DDBJ whole genome shotgun (WGS) entry which is preliminary data.</text>
</comment>
<dbReference type="Proteomes" id="UP000187425">
    <property type="component" value="Unassembled WGS sequence"/>
</dbReference>
<sequence length="158" mass="16383">MVDQLGKVTNPEGNEVELKSLLSGAPIEGVTDPSVPSDPVETADSGAPADPSESEAPNDSVASDAPAAPAEPDHPISQDSSVITDASSNPAPPDDAVHAEPNASEESAYPAEPATPADPEPSAEPQLRQISPYHQSPTLRLPLIWSITLEPPCGIWRI</sequence>
<evidence type="ECO:0000256" key="1">
    <source>
        <dbReference type="SAM" id="MobiDB-lite"/>
    </source>
</evidence>
<gene>
    <name evidence="2" type="ORF">BSK65_10655</name>
</gene>
<proteinExistence type="predicted"/>
<feature type="compositionally biased region" description="Low complexity" evidence="1">
    <location>
        <begin position="57"/>
        <end position="70"/>
    </location>
</feature>
<protein>
    <submittedName>
        <fullName evidence="2">Uncharacterized protein</fullName>
    </submittedName>
</protein>
<name>A0A1R0ZJX4_9BACL</name>
<organism evidence="2 3">
    <name type="scientific">Paenibacillus odorifer</name>
    <dbReference type="NCBI Taxonomy" id="189426"/>
    <lineage>
        <taxon>Bacteria</taxon>
        <taxon>Bacillati</taxon>
        <taxon>Bacillota</taxon>
        <taxon>Bacilli</taxon>
        <taxon>Bacillales</taxon>
        <taxon>Paenibacillaceae</taxon>
        <taxon>Paenibacillus</taxon>
    </lineage>
</organism>
<evidence type="ECO:0000313" key="2">
    <source>
        <dbReference type="EMBL" id="OME71492.1"/>
    </source>
</evidence>
<dbReference type="EMBL" id="MPTW01000004">
    <property type="protein sequence ID" value="OME71492.1"/>
    <property type="molecule type" value="Genomic_DNA"/>
</dbReference>
<accession>A0A1R0ZJX4</accession>
<feature type="compositionally biased region" description="Low complexity" evidence="1">
    <location>
        <begin position="99"/>
        <end position="117"/>
    </location>
</feature>
<dbReference type="AlphaFoldDB" id="A0A1R0ZJX4"/>
<evidence type="ECO:0000313" key="3">
    <source>
        <dbReference type="Proteomes" id="UP000187425"/>
    </source>
</evidence>
<feature type="compositionally biased region" description="Polar residues" evidence="1">
    <location>
        <begin position="77"/>
        <end position="89"/>
    </location>
</feature>
<feature type="region of interest" description="Disordered" evidence="1">
    <location>
        <begin position="1"/>
        <end position="135"/>
    </location>
</feature>
<dbReference type="RefSeq" id="WP_076284398.1">
    <property type="nucleotide sequence ID" value="NZ_MPTW01000004.1"/>
</dbReference>